<dbReference type="InterPro" id="IPR007856">
    <property type="entry name" value="SapB_1"/>
</dbReference>
<dbReference type="InterPro" id="IPR021109">
    <property type="entry name" value="Peptidase_aspartic_dom_sf"/>
</dbReference>
<dbReference type="PRINTS" id="PR00792">
    <property type="entry name" value="PEPSIN"/>
</dbReference>
<evidence type="ECO:0000256" key="3">
    <source>
        <dbReference type="ARBA" id="ARBA00022729"/>
    </source>
</evidence>
<comment type="caution">
    <text evidence="13">The sequence shown here is derived from an EMBL/GenBank/DDBJ whole genome shotgun (WGS) entry which is preliminary data.</text>
</comment>
<feature type="disulfide bond" evidence="9">
    <location>
        <begin position="117"/>
        <end position="123"/>
    </location>
</feature>
<protein>
    <submittedName>
        <fullName evidence="13">Saposin B type, region 2</fullName>
    </submittedName>
</protein>
<feature type="domain" description="Saposin B-type" evidence="11">
    <location>
        <begin position="350"/>
        <end position="390"/>
    </location>
</feature>
<dbReference type="InterPro" id="IPR001461">
    <property type="entry name" value="Aspartic_peptidase_A1"/>
</dbReference>
<keyword evidence="8" id="KW-0325">Glycoprotein</keyword>
<dbReference type="GO" id="GO:0006508">
    <property type="term" value="P:proteolysis"/>
    <property type="evidence" value="ECO:0007669"/>
    <property type="project" value="UniProtKB-KW"/>
</dbReference>
<keyword evidence="7 9" id="KW-1015">Disulfide bond</keyword>
<evidence type="ECO:0000256" key="4">
    <source>
        <dbReference type="ARBA" id="ARBA00022750"/>
    </source>
</evidence>
<dbReference type="SUPFAM" id="SSF50630">
    <property type="entry name" value="Acid proteases"/>
    <property type="match status" value="1"/>
</dbReference>
<feature type="domain" description="Saposin B-type" evidence="11">
    <location>
        <begin position="409"/>
        <end position="450"/>
    </location>
</feature>
<evidence type="ECO:0000256" key="7">
    <source>
        <dbReference type="ARBA" id="ARBA00023157"/>
    </source>
</evidence>
<dbReference type="GO" id="GO:0004190">
    <property type="term" value="F:aspartic-type endopeptidase activity"/>
    <property type="evidence" value="ECO:0007669"/>
    <property type="project" value="UniProtKB-KW"/>
</dbReference>
<name>A0AAN8ZCZ6_9MAGN</name>
<dbReference type="PROSITE" id="PS51767">
    <property type="entry name" value="PEPTIDASE_A1"/>
    <property type="match status" value="1"/>
</dbReference>
<dbReference type="InterPro" id="IPR008139">
    <property type="entry name" value="SaposinB_dom"/>
</dbReference>
<evidence type="ECO:0000256" key="6">
    <source>
        <dbReference type="ARBA" id="ARBA00023145"/>
    </source>
</evidence>
<dbReference type="Gene3D" id="2.40.70.10">
    <property type="entry name" value="Acid Proteases"/>
    <property type="match status" value="2"/>
</dbReference>
<dbReference type="FunFam" id="2.40.70.10:FF:000044">
    <property type="entry name" value="Lysosomal aspartic protease"/>
    <property type="match status" value="1"/>
</dbReference>
<keyword evidence="14" id="KW-1185">Reference proteome</keyword>
<dbReference type="PANTHER" id="PTHR47966:SF20">
    <property type="entry name" value="ASPARTIC PROTEINASE-LIKE"/>
    <property type="match status" value="1"/>
</dbReference>
<dbReference type="InterPro" id="IPR008138">
    <property type="entry name" value="SapB_2"/>
</dbReference>
<keyword evidence="6" id="KW-0865">Zymogen</keyword>
<dbReference type="InterPro" id="IPR001969">
    <property type="entry name" value="Aspartic_peptidase_AS"/>
</dbReference>
<evidence type="ECO:0000256" key="5">
    <source>
        <dbReference type="ARBA" id="ARBA00022801"/>
    </source>
</evidence>
<evidence type="ECO:0000259" key="11">
    <source>
        <dbReference type="PROSITE" id="PS50015"/>
    </source>
</evidence>
<accession>A0AAN8ZCZ6</accession>
<dbReference type="AlphaFoldDB" id="A0AAN8ZCZ6"/>
<dbReference type="PANTHER" id="PTHR47966">
    <property type="entry name" value="BETA-SITE APP-CLEAVING ENZYME, ISOFORM A-RELATED"/>
    <property type="match status" value="1"/>
</dbReference>
<evidence type="ECO:0000256" key="9">
    <source>
        <dbReference type="PIRSR" id="PIRSR601461-2"/>
    </source>
</evidence>
<reference evidence="13 14" key="1">
    <citation type="submission" date="2023-12" db="EMBL/GenBank/DDBJ databases">
        <title>A high-quality genome assembly for Dillenia turbinata (Dilleniales).</title>
        <authorList>
            <person name="Chanderbali A."/>
        </authorList>
    </citation>
    <scope>NUCLEOTIDE SEQUENCE [LARGE SCALE GENOMIC DNA]</scope>
    <source>
        <strain evidence="13">LSX21</strain>
        <tissue evidence="13">Leaf</tissue>
    </source>
</reference>
<dbReference type="InterPro" id="IPR011001">
    <property type="entry name" value="Saposin-like"/>
</dbReference>
<dbReference type="FunFam" id="2.40.70.10:FF:000009">
    <property type="entry name" value="Aspartic proteinase A1"/>
    <property type="match status" value="1"/>
</dbReference>
<dbReference type="SUPFAM" id="SSF47862">
    <property type="entry name" value="Saposin"/>
    <property type="match status" value="1"/>
</dbReference>
<gene>
    <name evidence="13" type="ORF">RJ641_004469</name>
</gene>
<organism evidence="13 14">
    <name type="scientific">Dillenia turbinata</name>
    <dbReference type="NCBI Taxonomy" id="194707"/>
    <lineage>
        <taxon>Eukaryota</taxon>
        <taxon>Viridiplantae</taxon>
        <taxon>Streptophyta</taxon>
        <taxon>Embryophyta</taxon>
        <taxon>Tracheophyta</taxon>
        <taxon>Spermatophyta</taxon>
        <taxon>Magnoliopsida</taxon>
        <taxon>eudicotyledons</taxon>
        <taxon>Gunneridae</taxon>
        <taxon>Pentapetalae</taxon>
        <taxon>Dilleniales</taxon>
        <taxon>Dilleniaceae</taxon>
        <taxon>Dillenia</taxon>
    </lineage>
</organism>
<evidence type="ECO:0000256" key="1">
    <source>
        <dbReference type="ARBA" id="ARBA00007447"/>
    </source>
</evidence>
<evidence type="ECO:0000259" key="12">
    <source>
        <dbReference type="PROSITE" id="PS51767"/>
    </source>
</evidence>
<keyword evidence="4 10" id="KW-0064">Aspartyl protease</keyword>
<keyword evidence="5 10" id="KW-0378">Hydrolase</keyword>
<dbReference type="PROSITE" id="PS00141">
    <property type="entry name" value="ASP_PROTEASE"/>
    <property type="match status" value="1"/>
</dbReference>
<dbReference type="EMBL" id="JBAMMX010000012">
    <property type="protein sequence ID" value="KAK6930375.1"/>
    <property type="molecule type" value="Genomic_DNA"/>
</dbReference>
<evidence type="ECO:0000256" key="8">
    <source>
        <dbReference type="ARBA" id="ARBA00023180"/>
    </source>
</evidence>
<dbReference type="Pfam" id="PF05184">
    <property type="entry name" value="SapB_1"/>
    <property type="match status" value="1"/>
</dbReference>
<dbReference type="Gene3D" id="1.10.225.10">
    <property type="entry name" value="Saposin-like"/>
    <property type="match status" value="1"/>
</dbReference>
<feature type="non-terminal residue" evidence="13">
    <location>
        <position position="1"/>
    </location>
</feature>
<dbReference type="InterPro" id="IPR033121">
    <property type="entry name" value="PEPTIDASE_A1"/>
</dbReference>
<dbReference type="Pfam" id="PF03489">
    <property type="entry name" value="SapB_2"/>
    <property type="match status" value="1"/>
</dbReference>
<proteinExistence type="inferred from homology"/>
<keyword evidence="2 10" id="KW-0645">Protease</keyword>
<keyword evidence="3" id="KW-0732">Signal</keyword>
<comment type="similarity">
    <text evidence="1 10">Belongs to the peptidase A1 family.</text>
</comment>
<dbReference type="Proteomes" id="UP001370490">
    <property type="component" value="Unassembled WGS sequence"/>
</dbReference>
<dbReference type="Pfam" id="PF00026">
    <property type="entry name" value="Asp"/>
    <property type="match status" value="2"/>
</dbReference>
<dbReference type="GO" id="GO:0006629">
    <property type="term" value="P:lipid metabolic process"/>
    <property type="evidence" value="ECO:0007669"/>
    <property type="project" value="InterPro"/>
</dbReference>
<sequence>DSINMERKFLSVAIFSWAWACFITLGLSDGLVRIDLKRRVLDLSPSDTTTITSTLQQARGLRDATSNLHYSKADIVYLKNYLNTQYYGEIGIGSPSQSFNVVFDTGSSNLWVPSSKCYFSISCYLHSRYNSRQSSTYTKIGKSCKIRYGTGSISGFFSQDNLQVGDFVIKDQVFIEVTREGFLTSLLVAKFDGVLGLGFPDISVGQAMPIWYNMEQQGLLNQQIFSFWLNRNPESKEGGQIVFGGVDWRHFKGDHTYVPVTQTGYWEIEVGDFLIGDTSTEESTPFSSSFLPKRGIHFKRFSQRPFQMSGPQSSFCQGGCAAVLSSGTSLLAGPTAIVTQINQAIGAEGILSVECKDVVSKYGDTIWESMIAGLKPEKVCADMGLCVNNGSQYVSTIVERVGKSLNVDGSGLCTTCEMTAFWIQVQLKQHKTKEKVLNHVNELCERLPSPSGKSFISCNNIEALPTVSFTIRNKTFPLTPEQYILKVEENCSTVCVSGFVGFDVPPPQGPLWVLGEIFMGAYHTVFDFGNLQVGFAEAAQ</sequence>
<evidence type="ECO:0000256" key="10">
    <source>
        <dbReference type="RuleBase" id="RU000454"/>
    </source>
</evidence>
<dbReference type="PROSITE" id="PS50015">
    <property type="entry name" value="SAP_B"/>
    <property type="match status" value="2"/>
</dbReference>
<feature type="domain" description="Peptidase A1" evidence="12">
    <location>
        <begin position="86"/>
        <end position="536"/>
    </location>
</feature>
<evidence type="ECO:0000313" key="13">
    <source>
        <dbReference type="EMBL" id="KAK6930375.1"/>
    </source>
</evidence>
<evidence type="ECO:0000256" key="2">
    <source>
        <dbReference type="ARBA" id="ARBA00022670"/>
    </source>
</evidence>
<evidence type="ECO:0000313" key="14">
    <source>
        <dbReference type="Proteomes" id="UP001370490"/>
    </source>
</evidence>